<keyword evidence="1" id="KW-0472">Membrane</keyword>
<evidence type="ECO:0000313" key="2">
    <source>
        <dbReference type="EMBL" id="QHS90987.1"/>
    </source>
</evidence>
<organism evidence="2">
    <name type="scientific">viral metagenome</name>
    <dbReference type="NCBI Taxonomy" id="1070528"/>
    <lineage>
        <taxon>unclassified sequences</taxon>
        <taxon>metagenomes</taxon>
        <taxon>organismal metagenomes</taxon>
    </lineage>
</organism>
<protein>
    <submittedName>
        <fullName evidence="2">Uncharacterized protein</fullName>
    </submittedName>
</protein>
<dbReference type="EMBL" id="MN739154">
    <property type="protein sequence ID" value="QHS90987.1"/>
    <property type="molecule type" value="Genomic_DNA"/>
</dbReference>
<feature type="transmembrane region" description="Helical" evidence="1">
    <location>
        <begin position="12"/>
        <end position="33"/>
    </location>
</feature>
<feature type="transmembrane region" description="Helical" evidence="1">
    <location>
        <begin position="70"/>
        <end position="88"/>
    </location>
</feature>
<proteinExistence type="predicted"/>
<feature type="transmembrane region" description="Helical" evidence="1">
    <location>
        <begin position="39"/>
        <end position="58"/>
    </location>
</feature>
<keyword evidence="1" id="KW-0812">Transmembrane</keyword>
<feature type="transmembrane region" description="Helical" evidence="1">
    <location>
        <begin position="212"/>
        <end position="233"/>
    </location>
</feature>
<evidence type="ECO:0000256" key="1">
    <source>
        <dbReference type="SAM" id="Phobius"/>
    </source>
</evidence>
<sequence>MSNPDTTGTNIGGITTLGGFVVILIIILFNYHHTSYFNALLYAGLPIIIYLLMFVVLYISKKNTNIKTAFLSAVPSIGTTYLALFISYISFFRIPVASVFAPIFIGSAANIVSQPTSEKSTTSIPNSFIAPSAPLPPTIRDTTTRNAIIRDATTRDTTTRDATTRNAIIRDATTRGGSHKKIKKQAGGSCCSPTFSLDGVEAQFPTIKGISYGFYLFFAICFGGVFGSSMPSIPD</sequence>
<reference evidence="2" key="1">
    <citation type="journal article" date="2020" name="Nature">
        <title>Giant virus diversity and host interactions through global metagenomics.</title>
        <authorList>
            <person name="Schulz F."/>
            <person name="Roux S."/>
            <person name="Paez-Espino D."/>
            <person name="Jungbluth S."/>
            <person name="Walsh D.A."/>
            <person name="Denef V.J."/>
            <person name="McMahon K.D."/>
            <person name="Konstantinidis K.T."/>
            <person name="Eloe-Fadrosh E.A."/>
            <person name="Kyrpides N.C."/>
            <person name="Woyke T."/>
        </authorList>
    </citation>
    <scope>NUCLEOTIDE SEQUENCE</scope>
    <source>
        <strain evidence="2">GVMAG-M-3300013004-44</strain>
    </source>
</reference>
<dbReference type="AlphaFoldDB" id="A0A6C0BFA8"/>
<feature type="transmembrane region" description="Helical" evidence="1">
    <location>
        <begin position="94"/>
        <end position="112"/>
    </location>
</feature>
<accession>A0A6C0BFA8</accession>
<keyword evidence="1" id="KW-1133">Transmembrane helix</keyword>
<name>A0A6C0BFA8_9ZZZZ</name>